<dbReference type="InterPro" id="IPR002853">
    <property type="entry name" value="TFIIE_asu"/>
</dbReference>
<sequence>MLKIPLIKEYLFEVVEKNEENLKIIDCLINNKITDEKIAESTNIKINTVRKILYKLYDSHLATYERNKDKETNWFTYTWTFDNENIVSELSFRHETKISKLEDILESEENNSFYICPKDENRFDFAVALQNKFKCPNCSTELNWHDNEYRISIIKEKIDASISEFNDFEKLIKNLKT</sequence>
<keyword evidence="1 4" id="KW-0805">Transcription regulation</keyword>
<dbReference type="HAMAP" id="MF_01909">
    <property type="entry name" value="TFE_arch"/>
    <property type="match status" value="1"/>
</dbReference>
<dbReference type="InterPro" id="IPR017919">
    <property type="entry name" value="TFIIE/TFIIEa_HTH"/>
</dbReference>
<dbReference type="PATRIC" id="fig|49547.3.peg.423"/>
<keyword evidence="6" id="KW-0648">Protein biosynthesis</keyword>
<comment type="similarity">
    <text evidence="4">Belongs to the TFE family.</text>
</comment>
<dbReference type="InterPro" id="IPR036390">
    <property type="entry name" value="WH_DNA-bd_sf"/>
</dbReference>
<dbReference type="PANTHER" id="PTHR13097">
    <property type="entry name" value="TRANSCRIPTION INITIATION FACTOR IIE, ALPHA SUBUNIT"/>
    <property type="match status" value="1"/>
</dbReference>
<feature type="domain" description="HTH TFE/IIEalpha-type" evidence="5">
    <location>
        <begin position="3"/>
        <end position="87"/>
    </location>
</feature>
<dbReference type="RefSeq" id="WP_067089563.1">
    <property type="nucleotide sequence ID" value="NZ_LWMV01000072.1"/>
</dbReference>
<dbReference type="Gene3D" id="1.10.10.10">
    <property type="entry name" value="Winged helix-like DNA-binding domain superfamily/Winged helix DNA-binding domain"/>
    <property type="match status" value="1"/>
</dbReference>
<dbReference type="SUPFAM" id="SSF46785">
    <property type="entry name" value="Winged helix' DNA-binding domain"/>
    <property type="match status" value="1"/>
</dbReference>
<dbReference type="GO" id="GO:0006355">
    <property type="term" value="P:regulation of DNA-templated transcription"/>
    <property type="evidence" value="ECO:0007669"/>
    <property type="project" value="InterPro"/>
</dbReference>
<dbReference type="PANTHER" id="PTHR13097:SF7">
    <property type="entry name" value="GENERAL TRANSCRIPTION FACTOR IIE SUBUNIT 1"/>
    <property type="match status" value="1"/>
</dbReference>
<comment type="domain">
    <text evidence="4">The winged helix domain is involved in binding to DNA in the preinitiation complex.</text>
</comment>
<dbReference type="InterPro" id="IPR016481">
    <property type="entry name" value="TF_E_archaea"/>
</dbReference>
<dbReference type="Pfam" id="PF02002">
    <property type="entry name" value="TFIIE_alpha"/>
    <property type="match status" value="1"/>
</dbReference>
<protein>
    <recommendedName>
        <fullName evidence="4">Transcription factor E</fullName>
        <shortName evidence="4">TFE</shortName>
    </recommendedName>
    <alternativeName>
        <fullName evidence="4">TFIIE subunit alpha homolog</fullName>
    </alternativeName>
    <alternativeName>
        <fullName evidence="4">Transcription initiation factor TFIIE</fullName>
    </alternativeName>
</protein>
<comment type="function">
    <text evidence="4">Transcription factor that plays a role in the activation of archaeal genes transcribed by RNA polymerase. Facilitates transcription initiation by enhancing TATA-box recognition by TATA-box-binding protein (Tbp), and transcription factor B (Tfb) and RNA polymerase recruitment. Not absolutely required for transcription in vitro, but particularly important in cases where Tbp or Tfb function is not optimal. It dynamically alters the nucleic acid-binding properties of RNA polymerases by stabilizing the initiation complex and destabilizing elongation complexes. Seems to translocate with the RNA polymerase following initiation and acts by binding to the non template strand of the transcription bubble in elongation complexes.</text>
</comment>
<gene>
    <name evidence="4" type="primary">tfe</name>
    <name evidence="6" type="ORF">MBCUR_04090</name>
</gene>
<name>A0A166CIP3_9EURY</name>
<dbReference type="PIRSF" id="PIRSF006373">
    <property type="entry name" value="TF_E_archaea"/>
    <property type="match status" value="1"/>
</dbReference>
<keyword evidence="6" id="KW-0396">Initiation factor</keyword>
<accession>A0A166CIP3</accession>
<evidence type="ECO:0000313" key="6">
    <source>
        <dbReference type="EMBL" id="KZX14697.1"/>
    </source>
</evidence>
<dbReference type="STRING" id="49547.MBCUR_04090"/>
<keyword evidence="3 4" id="KW-0804">Transcription</keyword>
<dbReference type="GO" id="GO:0003677">
    <property type="term" value="F:DNA binding"/>
    <property type="evidence" value="ECO:0007669"/>
    <property type="project" value="UniProtKB-KW"/>
</dbReference>
<reference evidence="6 7" key="1">
    <citation type="submission" date="2016-04" db="EMBL/GenBank/DDBJ databases">
        <title>Genome sequence of Methanobrevibacter curvatus DSM 11111.</title>
        <authorList>
            <person name="Poehlein A."/>
            <person name="Seedorf H."/>
            <person name="Daniel R."/>
        </authorList>
    </citation>
    <scope>NUCLEOTIDE SEQUENCE [LARGE SCALE GENOMIC DNA]</scope>
    <source>
        <strain evidence="6 7">DSM 11111</strain>
    </source>
</reference>
<dbReference type="EMBL" id="LWMV01000072">
    <property type="protein sequence ID" value="KZX14697.1"/>
    <property type="molecule type" value="Genomic_DNA"/>
</dbReference>
<dbReference type="InterPro" id="IPR024550">
    <property type="entry name" value="TFIIEa/SarR/Rpc3_HTH_dom"/>
</dbReference>
<proteinExistence type="inferred from homology"/>
<dbReference type="PROSITE" id="PS51344">
    <property type="entry name" value="HTH_TFE_IIE"/>
    <property type="match status" value="1"/>
</dbReference>
<dbReference type="InterPro" id="IPR039997">
    <property type="entry name" value="TFE"/>
</dbReference>
<evidence type="ECO:0000256" key="2">
    <source>
        <dbReference type="ARBA" id="ARBA00023125"/>
    </source>
</evidence>
<comment type="caution">
    <text evidence="6">The sequence shown here is derived from an EMBL/GenBank/DDBJ whole genome shotgun (WGS) entry which is preliminary data.</text>
</comment>
<evidence type="ECO:0000259" key="5">
    <source>
        <dbReference type="PROSITE" id="PS51344"/>
    </source>
</evidence>
<dbReference type="SMART" id="SM00531">
    <property type="entry name" value="TFIIE"/>
    <property type="match status" value="1"/>
</dbReference>
<dbReference type="Proteomes" id="UP000077245">
    <property type="component" value="Unassembled WGS sequence"/>
</dbReference>
<evidence type="ECO:0000256" key="4">
    <source>
        <dbReference type="HAMAP-Rule" id="MF_01909"/>
    </source>
</evidence>
<organism evidence="6 7">
    <name type="scientific">Methanobrevibacter curvatus</name>
    <dbReference type="NCBI Taxonomy" id="49547"/>
    <lineage>
        <taxon>Archaea</taxon>
        <taxon>Methanobacteriati</taxon>
        <taxon>Methanobacteriota</taxon>
        <taxon>Methanomada group</taxon>
        <taxon>Methanobacteria</taxon>
        <taxon>Methanobacteriales</taxon>
        <taxon>Methanobacteriaceae</taxon>
        <taxon>Methanobrevibacter</taxon>
    </lineage>
</organism>
<evidence type="ECO:0000256" key="1">
    <source>
        <dbReference type="ARBA" id="ARBA00023015"/>
    </source>
</evidence>
<dbReference type="GO" id="GO:0003743">
    <property type="term" value="F:translation initiation factor activity"/>
    <property type="evidence" value="ECO:0007669"/>
    <property type="project" value="UniProtKB-KW"/>
</dbReference>
<evidence type="ECO:0000313" key="7">
    <source>
        <dbReference type="Proteomes" id="UP000077245"/>
    </source>
</evidence>
<dbReference type="GO" id="GO:0006367">
    <property type="term" value="P:transcription initiation at RNA polymerase II promoter"/>
    <property type="evidence" value="ECO:0007669"/>
    <property type="project" value="InterPro"/>
</dbReference>
<keyword evidence="7" id="KW-1185">Reference proteome</keyword>
<dbReference type="AlphaFoldDB" id="A0A166CIP3"/>
<dbReference type="InterPro" id="IPR036388">
    <property type="entry name" value="WH-like_DNA-bd_sf"/>
</dbReference>
<evidence type="ECO:0000256" key="3">
    <source>
        <dbReference type="ARBA" id="ARBA00023163"/>
    </source>
</evidence>
<keyword evidence="2 4" id="KW-0238">DNA-binding</keyword>
<comment type="subunit">
    <text evidence="4">Monomer. Interaction with RNA polymerase subunits RpoF and RpoE is necessary for Tfe stimulatory transcription activity. Able to interact with Tbp and RNA polymerase in the absence of DNA promoter. Interacts both with the preinitiation and elongation complexes.</text>
</comment>
<dbReference type="OrthoDB" id="5935at2157"/>